<gene>
    <name evidence="6" type="ORF">C482_01861</name>
</gene>
<dbReference type="GO" id="GO:0008757">
    <property type="term" value="F:S-adenosylmethionine-dependent methyltransferase activity"/>
    <property type="evidence" value="ECO:0007669"/>
    <property type="project" value="TreeGrafter"/>
</dbReference>
<dbReference type="SUPFAM" id="SSF53335">
    <property type="entry name" value="S-adenosyl-L-methionine-dependent methyltransferases"/>
    <property type="match status" value="1"/>
</dbReference>
<dbReference type="InterPro" id="IPR029063">
    <property type="entry name" value="SAM-dependent_MTases_sf"/>
</dbReference>
<dbReference type="OrthoDB" id="27149at2157"/>
<dbReference type="InterPro" id="IPR052190">
    <property type="entry name" value="Euk-Arch_PrmC-MTase"/>
</dbReference>
<dbReference type="CDD" id="cd02440">
    <property type="entry name" value="AdoMet_MTases"/>
    <property type="match status" value="1"/>
</dbReference>
<evidence type="ECO:0000256" key="1">
    <source>
        <dbReference type="ARBA" id="ARBA00006149"/>
    </source>
</evidence>
<evidence type="ECO:0000313" key="6">
    <source>
        <dbReference type="EMBL" id="ELZ05618.1"/>
    </source>
</evidence>
<dbReference type="EMBL" id="AOIN01000014">
    <property type="protein sequence ID" value="ELZ05618.1"/>
    <property type="molecule type" value="Genomic_DNA"/>
</dbReference>
<dbReference type="RefSeq" id="WP_006165643.1">
    <property type="nucleotide sequence ID" value="NZ_AOIN01000014.1"/>
</dbReference>
<organism evidence="6 7">
    <name type="scientific">Natrialba chahannaoensis JCM 10990</name>
    <dbReference type="NCBI Taxonomy" id="1227492"/>
    <lineage>
        <taxon>Archaea</taxon>
        <taxon>Methanobacteriati</taxon>
        <taxon>Methanobacteriota</taxon>
        <taxon>Stenosarchaea group</taxon>
        <taxon>Halobacteria</taxon>
        <taxon>Halobacteriales</taxon>
        <taxon>Natrialbaceae</taxon>
        <taxon>Natrialba</taxon>
    </lineage>
</organism>
<evidence type="ECO:0000256" key="3">
    <source>
        <dbReference type="ARBA" id="ARBA00022679"/>
    </source>
</evidence>
<evidence type="ECO:0000256" key="2">
    <source>
        <dbReference type="ARBA" id="ARBA00022603"/>
    </source>
</evidence>
<comment type="similarity">
    <text evidence="1">Belongs to the eukaryotic/archaeal PrmC-related family.</text>
</comment>
<evidence type="ECO:0000256" key="4">
    <source>
        <dbReference type="ARBA" id="ARBA00022691"/>
    </source>
</evidence>
<dbReference type="AlphaFoldDB" id="M0B5T5"/>
<name>M0B5T5_9EURY</name>
<dbReference type="PROSITE" id="PS00092">
    <property type="entry name" value="N6_MTASE"/>
    <property type="match status" value="1"/>
</dbReference>
<evidence type="ECO:0000259" key="5">
    <source>
        <dbReference type="Pfam" id="PF13649"/>
    </source>
</evidence>
<dbReference type="NCBIfam" id="NF011527">
    <property type="entry name" value="PRK14968.1-1"/>
    <property type="match status" value="1"/>
</dbReference>
<dbReference type="GO" id="GO:0032259">
    <property type="term" value="P:methylation"/>
    <property type="evidence" value="ECO:0007669"/>
    <property type="project" value="UniProtKB-KW"/>
</dbReference>
<comment type="caution">
    <text evidence="6">The sequence shown here is derived from an EMBL/GenBank/DDBJ whole genome shotgun (WGS) entry which is preliminary data.</text>
</comment>
<dbReference type="PATRIC" id="fig|1227492.4.peg.363"/>
<keyword evidence="4" id="KW-0949">S-adenosyl-L-methionine</keyword>
<dbReference type="InterPro" id="IPR041698">
    <property type="entry name" value="Methyltransf_25"/>
</dbReference>
<evidence type="ECO:0000313" key="7">
    <source>
        <dbReference type="Proteomes" id="UP000011693"/>
    </source>
</evidence>
<sequence length="206" mass="22040">MDLRDQRGIETEVYQPAEDSELLAEAACGYLDKHGRDGPEATILEVGTGSGYVANRVADETAARVIASDLNPHAVRQARSDGSEEGSGRGGAVETVRADLVSPFADDTFDAVLFNPPYLPTEPENEWDDWMEHALSGGEDGRAVIDPFLAAVGRVLAPDGVVYLLVSSLTGVDEVVERAGEEGFSAVAIADESFPFETLTVLELHY</sequence>
<dbReference type="STRING" id="1227492.C482_01861"/>
<feature type="domain" description="Methyltransferase" evidence="5">
    <location>
        <begin position="43"/>
        <end position="116"/>
    </location>
</feature>
<dbReference type="PANTHER" id="PTHR45875">
    <property type="entry name" value="METHYLTRANSFERASE N6AMT1"/>
    <property type="match status" value="1"/>
</dbReference>
<dbReference type="GO" id="GO:0035657">
    <property type="term" value="C:eRF1 methyltransferase complex"/>
    <property type="evidence" value="ECO:0007669"/>
    <property type="project" value="TreeGrafter"/>
</dbReference>
<dbReference type="InterPro" id="IPR004557">
    <property type="entry name" value="PrmC-related"/>
</dbReference>
<dbReference type="PANTHER" id="PTHR45875:SF1">
    <property type="entry name" value="METHYLTRANSFERASE N6AMT1"/>
    <property type="match status" value="1"/>
</dbReference>
<accession>M0B5T5</accession>
<dbReference type="Gene3D" id="3.40.50.150">
    <property type="entry name" value="Vaccinia Virus protein VP39"/>
    <property type="match status" value="1"/>
</dbReference>
<dbReference type="GO" id="GO:0003676">
    <property type="term" value="F:nucleic acid binding"/>
    <property type="evidence" value="ECO:0007669"/>
    <property type="project" value="InterPro"/>
</dbReference>
<keyword evidence="2 6" id="KW-0489">Methyltransferase</keyword>
<dbReference type="Pfam" id="PF13649">
    <property type="entry name" value="Methyltransf_25"/>
    <property type="match status" value="1"/>
</dbReference>
<keyword evidence="3 6" id="KW-0808">Transferase</keyword>
<dbReference type="Proteomes" id="UP000011693">
    <property type="component" value="Unassembled WGS sequence"/>
</dbReference>
<dbReference type="NCBIfam" id="TIGR00537">
    <property type="entry name" value="hemK_rel_arch"/>
    <property type="match status" value="1"/>
</dbReference>
<reference evidence="6 7" key="1">
    <citation type="journal article" date="2014" name="PLoS Genet.">
        <title>Phylogenetically driven sequencing of extremely halophilic archaea reveals strategies for static and dynamic osmo-response.</title>
        <authorList>
            <person name="Becker E.A."/>
            <person name="Seitzer P.M."/>
            <person name="Tritt A."/>
            <person name="Larsen D."/>
            <person name="Krusor M."/>
            <person name="Yao A.I."/>
            <person name="Wu D."/>
            <person name="Madern D."/>
            <person name="Eisen J.A."/>
            <person name="Darling A.E."/>
            <person name="Facciotti M.T."/>
        </authorList>
    </citation>
    <scope>NUCLEOTIDE SEQUENCE [LARGE SCALE GENOMIC DNA]</scope>
    <source>
        <strain evidence="6 7">JCM 10990</strain>
    </source>
</reference>
<dbReference type="InterPro" id="IPR002052">
    <property type="entry name" value="DNA_methylase_N6_adenine_CS"/>
</dbReference>
<protein>
    <submittedName>
        <fullName evidence="6">Methyltransferase</fullName>
    </submittedName>
</protein>
<dbReference type="GO" id="GO:0008276">
    <property type="term" value="F:protein methyltransferase activity"/>
    <property type="evidence" value="ECO:0007669"/>
    <property type="project" value="TreeGrafter"/>
</dbReference>
<proteinExistence type="inferred from homology"/>
<keyword evidence="7" id="KW-1185">Reference proteome</keyword>